<reference evidence="3 4" key="1">
    <citation type="submission" date="2014-04" db="EMBL/GenBank/DDBJ databases">
        <title>Evolutionary Origins and Diversification of the Mycorrhizal Mutualists.</title>
        <authorList>
            <consortium name="DOE Joint Genome Institute"/>
            <consortium name="Mycorrhizal Genomics Consortium"/>
            <person name="Kohler A."/>
            <person name="Kuo A."/>
            <person name="Nagy L.G."/>
            <person name="Floudas D."/>
            <person name="Copeland A."/>
            <person name="Barry K.W."/>
            <person name="Cichocki N."/>
            <person name="Veneault-Fourrey C."/>
            <person name="LaButti K."/>
            <person name="Lindquist E.A."/>
            <person name="Lipzen A."/>
            <person name="Lundell T."/>
            <person name="Morin E."/>
            <person name="Murat C."/>
            <person name="Riley R."/>
            <person name="Ohm R."/>
            <person name="Sun H."/>
            <person name="Tunlid A."/>
            <person name="Henrissat B."/>
            <person name="Grigoriev I.V."/>
            <person name="Hibbett D.S."/>
            <person name="Martin F."/>
        </authorList>
    </citation>
    <scope>NUCLEOTIDE SEQUENCE [LARGE SCALE GENOMIC DNA]</scope>
    <source>
        <strain evidence="3 4">Koide BX008</strain>
    </source>
</reference>
<evidence type="ECO:0008006" key="5">
    <source>
        <dbReference type="Google" id="ProtNLM"/>
    </source>
</evidence>
<feature type="compositionally biased region" description="Basic and acidic residues" evidence="1">
    <location>
        <begin position="78"/>
        <end position="93"/>
    </location>
</feature>
<feature type="compositionally biased region" description="Basic residues" evidence="1">
    <location>
        <begin position="94"/>
        <end position="109"/>
    </location>
</feature>
<dbReference type="Proteomes" id="UP000054549">
    <property type="component" value="Unassembled WGS sequence"/>
</dbReference>
<dbReference type="EMBL" id="KN818306">
    <property type="protein sequence ID" value="KIL59982.1"/>
    <property type="molecule type" value="Genomic_DNA"/>
</dbReference>
<dbReference type="AlphaFoldDB" id="A0A0C2WF25"/>
<organism evidence="3 4">
    <name type="scientific">Amanita muscaria (strain Koide BX008)</name>
    <dbReference type="NCBI Taxonomy" id="946122"/>
    <lineage>
        <taxon>Eukaryota</taxon>
        <taxon>Fungi</taxon>
        <taxon>Dikarya</taxon>
        <taxon>Basidiomycota</taxon>
        <taxon>Agaricomycotina</taxon>
        <taxon>Agaricomycetes</taxon>
        <taxon>Agaricomycetidae</taxon>
        <taxon>Agaricales</taxon>
        <taxon>Pluteineae</taxon>
        <taxon>Amanitaceae</taxon>
        <taxon>Amanita</taxon>
    </lineage>
</organism>
<dbReference type="HOGENOM" id="CLU_2183283_0_0_1"/>
<keyword evidence="2" id="KW-1133">Transmembrane helix</keyword>
<feature type="transmembrane region" description="Helical" evidence="2">
    <location>
        <begin position="42"/>
        <end position="63"/>
    </location>
</feature>
<dbReference type="InParanoid" id="A0A0C2WF25"/>
<gene>
    <name evidence="3" type="ORF">M378DRAFT_959500</name>
</gene>
<protein>
    <recommendedName>
        <fullName evidence="5">Transmembrane protein</fullName>
    </recommendedName>
</protein>
<evidence type="ECO:0000313" key="4">
    <source>
        <dbReference type="Proteomes" id="UP000054549"/>
    </source>
</evidence>
<keyword evidence="2" id="KW-0472">Membrane</keyword>
<keyword evidence="2" id="KW-0812">Transmembrane</keyword>
<keyword evidence="4" id="KW-1185">Reference proteome</keyword>
<name>A0A0C2WF25_AMAMK</name>
<proteinExistence type="predicted"/>
<feature type="region of interest" description="Disordered" evidence="1">
    <location>
        <begin position="74"/>
        <end position="109"/>
    </location>
</feature>
<evidence type="ECO:0000313" key="3">
    <source>
        <dbReference type="EMBL" id="KIL59982.1"/>
    </source>
</evidence>
<sequence>MMVTRRRRKSPSMPAPALYMWQNFFPFLMLRQPTTAKLRHPTVHMTCTLAFFPIVLVSSIMYIRTLSNTTIVNSDNANPKERHLVSTDHDGKSRRYLAKGGPAHRKKCP</sequence>
<evidence type="ECO:0000256" key="2">
    <source>
        <dbReference type="SAM" id="Phobius"/>
    </source>
</evidence>
<accession>A0A0C2WF25</accession>
<evidence type="ECO:0000256" key="1">
    <source>
        <dbReference type="SAM" id="MobiDB-lite"/>
    </source>
</evidence>